<dbReference type="EMBL" id="JACEFB010000001">
    <property type="protein sequence ID" value="MBA2225089.1"/>
    <property type="molecule type" value="Genomic_DNA"/>
</dbReference>
<evidence type="ECO:0000313" key="1">
    <source>
        <dbReference type="EMBL" id="MBA2225089.1"/>
    </source>
</evidence>
<evidence type="ECO:0000313" key="2">
    <source>
        <dbReference type="Proteomes" id="UP000542342"/>
    </source>
</evidence>
<keyword evidence="2" id="KW-1185">Reference proteome</keyword>
<gene>
    <name evidence="1" type="ORF">H0921_02820</name>
</gene>
<dbReference type="Proteomes" id="UP000542342">
    <property type="component" value="Unassembled WGS sequence"/>
</dbReference>
<protein>
    <submittedName>
        <fullName evidence="1">Uncharacterized protein</fullName>
    </submittedName>
</protein>
<accession>A0A7V8VBP8</accession>
<organism evidence="1 2">
    <name type="scientific">Thermogemmata fonticola</name>
    <dbReference type="NCBI Taxonomy" id="2755323"/>
    <lineage>
        <taxon>Bacteria</taxon>
        <taxon>Pseudomonadati</taxon>
        <taxon>Planctomycetota</taxon>
        <taxon>Planctomycetia</taxon>
        <taxon>Gemmatales</taxon>
        <taxon>Gemmataceae</taxon>
        <taxon>Thermogemmata</taxon>
    </lineage>
</organism>
<reference evidence="1 2" key="1">
    <citation type="submission" date="2020-07" db="EMBL/GenBank/DDBJ databases">
        <title>Thermogemmata thermophila gen. nov., sp. nov., a novel moderate thermophilic planctomycete from a Kamchatka hot spring.</title>
        <authorList>
            <person name="Elcheninov A.G."/>
            <person name="Podosokorskaya O.A."/>
            <person name="Kovaleva O.L."/>
            <person name="Novikov A."/>
            <person name="Bonch-Osmolovskaya E.A."/>
            <person name="Toshchakov S.V."/>
            <person name="Kublanov I.V."/>
        </authorList>
    </citation>
    <scope>NUCLEOTIDE SEQUENCE [LARGE SCALE GENOMIC DNA]</scope>
    <source>
        <strain evidence="1 2">2918</strain>
    </source>
</reference>
<comment type="caution">
    <text evidence="1">The sequence shown here is derived from an EMBL/GenBank/DDBJ whole genome shotgun (WGS) entry which is preliminary data.</text>
</comment>
<proteinExistence type="predicted"/>
<name>A0A7V8VBP8_9BACT</name>
<sequence length="681" mass="78167">MASWRAGGTLRRLELCQWLLTAEEAGSTMRLAEGWAELARWQQSSGHLQDAALCWLMAVWEGRTGNLLRWCESWWLVELRMARASVEAVFHPTFWQVRPEDTSSGRLAAAFLVRLAVEGKTGEDVRRLLPCLIRLVERHAGEMPMRAVWLAACAASQLCEGDILLLARWLDQLMQRLTQQGHALDVDVPSFLRFVGNHDPEYLNTACTWLIRQRYQMLDWVMRHPAGPLRVEGLDGETAATGQIAYQMWAWGLAAVGERRRAEVWVTNTRGSCEGLDNEMVAALQCVAAAFRWRMQEVWEGGPPQPLLPADWWAQRQSLSPIARYAVDRLCEHSRILDPFRLSRPLRSWELAPLRGDDPIGERLAVLLERTNAGGVTSEAEELLRMCEQSSDSLRTCRILIALCELAALFPAAILERMLRLVPKAWETLPAAWPDAGESRIVRLTYLRRDEVQCRMIENLARAMVRWPEGMAGPFLAELWRQAQPYLLDVVPVMGSVIFLLADVFRRFRLQRELEELAERCEHFQPPETSSTWEHRLATATVWAALEETDRSDPLLDAARDYLFLPANDDSELRAREYMQAAYSYATALAFLSTRRLGRYEELFQRLRPLPVHGSTNRFWTLQPLRLVDIVVRGVLGDGYRLTPQVQRWLGAQDMRFRQRVVQDLQHYLHAEKERKVSLDP</sequence>
<dbReference type="RefSeq" id="WP_194536486.1">
    <property type="nucleotide sequence ID" value="NZ_JACEFB010000001.1"/>
</dbReference>
<dbReference type="AlphaFoldDB" id="A0A7V8VBP8"/>